<comment type="caution">
    <text evidence="1">The sequence shown here is derived from an EMBL/GenBank/DDBJ whole genome shotgun (WGS) entry which is preliminary data.</text>
</comment>
<dbReference type="EMBL" id="LNZB01000060">
    <property type="protein sequence ID" value="KTD74659.1"/>
    <property type="molecule type" value="Genomic_DNA"/>
</dbReference>
<evidence type="ECO:0000313" key="2">
    <source>
        <dbReference type="Proteomes" id="UP000054729"/>
    </source>
</evidence>
<reference evidence="1 2" key="1">
    <citation type="submission" date="2015-11" db="EMBL/GenBank/DDBJ databases">
        <title>Genomic analysis of 38 Legionella species identifies large and diverse effector repertoires.</title>
        <authorList>
            <person name="Burstein D."/>
            <person name="Amaro F."/>
            <person name="Zusman T."/>
            <person name="Lifshitz Z."/>
            <person name="Cohen O."/>
            <person name="Gilbert J.A."/>
            <person name="Pupko T."/>
            <person name="Shuman H.A."/>
            <person name="Segal G."/>
        </authorList>
    </citation>
    <scope>NUCLEOTIDE SEQUENCE [LARGE SCALE GENOMIC DNA]</scope>
    <source>
        <strain evidence="1 2">ATCC 51914</strain>
    </source>
</reference>
<dbReference type="RefSeq" id="WP_058481331.1">
    <property type="nucleotide sequence ID" value="NZ_CAAAIQ010000019.1"/>
</dbReference>
<evidence type="ECO:0000313" key="1">
    <source>
        <dbReference type="EMBL" id="KTD74659.1"/>
    </source>
</evidence>
<dbReference type="PATRIC" id="fig|66969.6.peg.2921"/>
<protein>
    <submittedName>
        <fullName evidence="1">Purine NTPase</fullName>
    </submittedName>
</protein>
<proteinExistence type="predicted"/>
<accession>A0A0W1A0T0</accession>
<gene>
    <name evidence="1" type="ORF">Lwal_2700</name>
</gene>
<name>A0A0W1A0T0_9GAMM</name>
<dbReference type="Proteomes" id="UP000054729">
    <property type="component" value="Unassembled WGS sequence"/>
</dbReference>
<dbReference type="OrthoDB" id="5631848at2"/>
<keyword evidence="2" id="KW-1185">Reference proteome</keyword>
<dbReference type="AlphaFoldDB" id="A0A0W1A0T0"/>
<organism evidence="1 2">
    <name type="scientific">Legionella waltersii</name>
    <dbReference type="NCBI Taxonomy" id="66969"/>
    <lineage>
        <taxon>Bacteria</taxon>
        <taxon>Pseudomonadati</taxon>
        <taxon>Pseudomonadota</taxon>
        <taxon>Gammaproteobacteria</taxon>
        <taxon>Legionellales</taxon>
        <taxon>Legionellaceae</taxon>
        <taxon>Legionella</taxon>
    </lineage>
</organism>
<sequence>MIGLRERFTNWRKDQALHEENFIKSALLFAAYTQTIVNVQQVTRDFNNHESEVYQSFDVYGGRSVGVLLYSKLFIEQLLETNHQMNTIERQLLSKLNDTLAGCYESPTTNTKQKVEDLISTTKHLLSLDLENVSNIQQAKTLCYILYIFLSTVILSVSKLSRAALFLINRFVDLDKLMRDVHDLRTEAEERVGQMDEIILQERVKLATSSQHSNQSIQEHFNLRYLLLSSQKKDEEDQLSVLDTGMKDVIEGLSRLIYLREEQIRIKNLIPSVQSLLRSYEANEGKVTGRKYIWELVEQNKSAFEQLMSVSSGQLKSKLENNLRQLQSPDLIQYIALAIGASISWLTSPFRAVYRYVTPKSIQERIPMLIQTLDSESKYLLKEMASRSVNQLSNRLASVRAELLKLPAQLALNNPQLMQLIQEDTSEHLSQLVKVNTEIRSTLCSYINLITKIKHDHAVLKQYQQTNAILANFITKNDGFWVQVSNFFARFCSIFKTKTAEMIETARVLQLQIGQFENEYHQEVEQTIVQVESMLTLEPGLKAQLITQLRHIESKSNDFEAIDDLNRAQLLELMDETATQLRSRYSNRLFFKKPADGEESEPMKLIFQPFG</sequence>